<dbReference type="GO" id="GO:0051959">
    <property type="term" value="F:dynein light intermediate chain binding"/>
    <property type="evidence" value="ECO:0007669"/>
    <property type="project" value="InterPro"/>
</dbReference>
<comment type="caution">
    <text evidence="4">The sequence shown here is derived from an EMBL/GenBank/DDBJ whole genome shotgun (WGS) entry which is preliminary data.</text>
</comment>
<proteinExistence type="predicted"/>
<dbReference type="InterPro" id="IPR013602">
    <property type="entry name" value="Dynein_heavy_linker"/>
</dbReference>
<evidence type="ECO:0000313" key="5">
    <source>
        <dbReference type="Proteomes" id="UP001460270"/>
    </source>
</evidence>
<sequence length="473" mass="54458">MHTLVLHGVDEVQAAFQEQVGQTPDSSEIQNWNNQTDPVTEPSEEEDKDNTRAAVELTEQFKGTVLSVKALIFDEDLDEFTNMGEGHKDEKEQSYLESLLDSDRHLQQVLSEIKCICSDFQAFSDILQENKNLDVQGLRQKEHDPWSCRRRRNISQLYNLISTYSVPTPPEDPFVFASLKPAIRTLEANILDASCTEKDMTEKFNVSFKKDVKDLKEEIMKLDQKSQDKQILDVNADPAKVRLLLGEIQISVDELRARAATYMSYQKRFNVEVKFDSLDTLTTEVRLKQLLWDSLEEWDALQENWRKQLLSELDLEQLAAQVTKHIKYAGQLEKGLPRNSLVPSFREKVELMRSRLPVITDLRNPCIKSDHWNALGYFVGQSLEVDKLTIAQLEELDLFNYGPEIQEISGQASGEASVETLIKKVEDVWKNTNSPFCLMATPKTFLSWAELMKYKWHWTTALLMSEQLHHLAT</sequence>
<evidence type="ECO:0000256" key="2">
    <source>
        <dbReference type="SAM" id="MobiDB-lite"/>
    </source>
</evidence>
<dbReference type="GO" id="GO:0030286">
    <property type="term" value="C:dynein complex"/>
    <property type="evidence" value="ECO:0007669"/>
    <property type="project" value="InterPro"/>
</dbReference>
<dbReference type="EMBL" id="JBBPFD010000020">
    <property type="protein sequence ID" value="KAK7883887.1"/>
    <property type="molecule type" value="Genomic_DNA"/>
</dbReference>
<dbReference type="AlphaFoldDB" id="A0AAW0N3H6"/>
<feature type="domain" description="Dynein heavy chain linker" evidence="3">
    <location>
        <begin position="278"/>
        <end position="440"/>
    </location>
</feature>
<dbReference type="GO" id="GO:0045505">
    <property type="term" value="F:dynein intermediate chain binding"/>
    <property type="evidence" value="ECO:0007669"/>
    <property type="project" value="InterPro"/>
</dbReference>
<evidence type="ECO:0000313" key="4">
    <source>
        <dbReference type="EMBL" id="KAK7883887.1"/>
    </source>
</evidence>
<dbReference type="PANTHER" id="PTHR45703:SF36">
    <property type="entry name" value="DYNEIN HEAVY CHAIN, CYTOPLASMIC"/>
    <property type="match status" value="1"/>
</dbReference>
<reference evidence="5" key="1">
    <citation type="submission" date="2024-04" db="EMBL/GenBank/DDBJ databases">
        <title>Salinicola lusitanus LLJ914,a marine bacterium isolated from the Okinawa Trough.</title>
        <authorList>
            <person name="Li J."/>
        </authorList>
    </citation>
    <scope>NUCLEOTIDE SEQUENCE [LARGE SCALE GENOMIC DNA]</scope>
</reference>
<feature type="coiled-coil region" evidence="1">
    <location>
        <begin position="205"/>
        <end position="232"/>
    </location>
</feature>
<dbReference type="Gene3D" id="1.10.287.2620">
    <property type="match status" value="1"/>
</dbReference>
<evidence type="ECO:0000256" key="1">
    <source>
        <dbReference type="SAM" id="Coils"/>
    </source>
</evidence>
<gene>
    <name evidence="4" type="ORF">WMY93_027010</name>
</gene>
<dbReference type="Proteomes" id="UP001460270">
    <property type="component" value="Unassembled WGS sequence"/>
</dbReference>
<feature type="compositionally biased region" description="Polar residues" evidence="2">
    <location>
        <begin position="19"/>
        <end position="38"/>
    </location>
</feature>
<dbReference type="PANTHER" id="PTHR45703">
    <property type="entry name" value="DYNEIN HEAVY CHAIN"/>
    <property type="match status" value="1"/>
</dbReference>
<dbReference type="GO" id="GO:0007018">
    <property type="term" value="P:microtubule-based movement"/>
    <property type="evidence" value="ECO:0007669"/>
    <property type="project" value="InterPro"/>
</dbReference>
<dbReference type="Pfam" id="PF08393">
    <property type="entry name" value="DHC_N2"/>
    <property type="match status" value="1"/>
</dbReference>
<keyword evidence="5" id="KW-1185">Reference proteome</keyword>
<evidence type="ECO:0000259" key="3">
    <source>
        <dbReference type="Pfam" id="PF08393"/>
    </source>
</evidence>
<protein>
    <recommendedName>
        <fullName evidence="3">Dynein heavy chain linker domain-containing protein</fullName>
    </recommendedName>
</protein>
<accession>A0AAW0N3H6</accession>
<feature type="region of interest" description="Disordered" evidence="2">
    <location>
        <begin position="19"/>
        <end position="50"/>
    </location>
</feature>
<keyword evidence="1" id="KW-0175">Coiled coil</keyword>
<dbReference type="InterPro" id="IPR026983">
    <property type="entry name" value="DHC"/>
</dbReference>
<organism evidence="4 5">
    <name type="scientific">Mugilogobius chulae</name>
    <name type="common">yellowstripe goby</name>
    <dbReference type="NCBI Taxonomy" id="88201"/>
    <lineage>
        <taxon>Eukaryota</taxon>
        <taxon>Metazoa</taxon>
        <taxon>Chordata</taxon>
        <taxon>Craniata</taxon>
        <taxon>Vertebrata</taxon>
        <taxon>Euteleostomi</taxon>
        <taxon>Actinopterygii</taxon>
        <taxon>Neopterygii</taxon>
        <taxon>Teleostei</taxon>
        <taxon>Neoteleostei</taxon>
        <taxon>Acanthomorphata</taxon>
        <taxon>Gobiaria</taxon>
        <taxon>Gobiiformes</taxon>
        <taxon>Gobioidei</taxon>
        <taxon>Gobiidae</taxon>
        <taxon>Gobionellinae</taxon>
        <taxon>Mugilogobius</taxon>
    </lineage>
</organism>
<name>A0AAW0N3H6_9GOBI</name>